<evidence type="ECO:0000256" key="1">
    <source>
        <dbReference type="ARBA" id="ARBA00022669"/>
    </source>
</evidence>
<dbReference type="GO" id="GO:0008061">
    <property type="term" value="F:chitin binding"/>
    <property type="evidence" value="ECO:0007669"/>
    <property type="project" value="UniProtKB-UniRule"/>
</dbReference>
<dbReference type="Gene3D" id="3.30.60.10">
    <property type="entry name" value="Endochitinase-like"/>
    <property type="match status" value="1"/>
</dbReference>
<feature type="disulfide bond" evidence="2">
    <location>
        <begin position="41"/>
        <end position="55"/>
    </location>
</feature>
<evidence type="ECO:0000313" key="5">
    <source>
        <dbReference type="EMBL" id="ORX41509.1"/>
    </source>
</evidence>
<comment type="caution">
    <text evidence="2">Lacks conserved residue(s) required for the propagation of feature annotation.</text>
</comment>
<feature type="domain" description="Chitin-binding type-1" evidence="4">
    <location>
        <begin position="26"/>
        <end position="70"/>
    </location>
</feature>
<accession>A0A1Y1UU16</accession>
<keyword evidence="2" id="KW-1015">Disulfide bond</keyword>
<dbReference type="CDD" id="cd00035">
    <property type="entry name" value="ChtBD1"/>
    <property type="match status" value="1"/>
</dbReference>
<dbReference type="InterPro" id="IPR017853">
    <property type="entry name" value="GH"/>
</dbReference>
<evidence type="ECO:0000313" key="6">
    <source>
        <dbReference type="Proteomes" id="UP000193719"/>
    </source>
</evidence>
<dbReference type="SMART" id="SM00270">
    <property type="entry name" value="ChtBD1"/>
    <property type="match status" value="1"/>
</dbReference>
<dbReference type="Proteomes" id="UP000193719">
    <property type="component" value="Unassembled WGS sequence"/>
</dbReference>
<evidence type="ECO:0000256" key="2">
    <source>
        <dbReference type="PROSITE-ProRule" id="PRU00261"/>
    </source>
</evidence>
<comment type="caution">
    <text evidence="5">The sequence shown here is derived from an EMBL/GenBank/DDBJ whole genome shotgun (WGS) entry which is preliminary data.</text>
</comment>
<evidence type="ECO:0000256" key="3">
    <source>
        <dbReference type="SAM" id="SignalP"/>
    </source>
</evidence>
<dbReference type="OrthoDB" id="10353400at2759"/>
<keyword evidence="6" id="KW-1185">Reference proteome</keyword>
<dbReference type="PROSITE" id="PS50941">
    <property type="entry name" value="CHIT_BIND_I_2"/>
    <property type="match status" value="1"/>
</dbReference>
<protein>
    <recommendedName>
        <fullName evidence="4">Chitin-binding type-1 domain-containing protein</fullName>
    </recommendedName>
</protein>
<name>A0A1Y1UU16_9FUNG</name>
<feature type="chain" id="PRO_5012101363" description="Chitin-binding type-1 domain-containing protein" evidence="3">
    <location>
        <begin position="20"/>
        <end position="393"/>
    </location>
</feature>
<sequence length="393" mass="44628">MKLNKYITGLLLLICSTNSAPIIYIKDRCGAKYGNCEAGKCCSKYGWCGKASAYCSISRGCQSEFGICTSSTTTSTKYATTKYTTASASKIQSTPTIISKDFSIVKTNINYKAMNSLNTNPLSNIQWAGFRYSSYGIESSFKYIPNSNSLVNYISKIKNQFYDDTKGAVFLIVGVESNNKYCTFGFPKPKNVSSSLNVKFSDIDEYEDFLKNCDEKGYEVWLQVEPGDNDLVELANIVFDHYGHHPSVKGFGIDCEWWYRYYSSEHHGKPLSDEEAKRIVEAVRKRNSKYTVFAKHWETSYMPPTYRDGMVFVNDSQGFGGNLNRMTEEFQEWARTFPNNPVVFQIGYNADKVIWNKKPIEISKTIADNASKYNNNIGIIWVDFTMKDALENM</sequence>
<organism evidence="5 6">
    <name type="scientific">Piromyces finnis</name>
    <dbReference type="NCBI Taxonomy" id="1754191"/>
    <lineage>
        <taxon>Eukaryota</taxon>
        <taxon>Fungi</taxon>
        <taxon>Fungi incertae sedis</taxon>
        <taxon>Chytridiomycota</taxon>
        <taxon>Chytridiomycota incertae sedis</taxon>
        <taxon>Neocallimastigomycetes</taxon>
        <taxon>Neocallimastigales</taxon>
        <taxon>Neocallimastigaceae</taxon>
        <taxon>Piromyces</taxon>
    </lineage>
</organism>
<keyword evidence="1 2" id="KW-0147">Chitin-binding</keyword>
<dbReference type="InterPro" id="IPR036861">
    <property type="entry name" value="Endochitinase-like_sf"/>
</dbReference>
<dbReference type="InterPro" id="IPR001002">
    <property type="entry name" value="Chitin-bd_1"/>
</dbReference>
<dbReference type="PROSITE" id="PS00026">
    <property type="entry name" value="CHIT_BIND_I_1"/>
    <property type="match status" value="1"/>
</dbReference>
<keyword evidence="3" id="KW-0732">Signal</keyword>
<reference evidence="5 6" key="1">
    <citation type="submission" date="2016-08" db="EMBL/GenBank/DDBJ databases">
        <title>Genomes of anaerobic fungi encode conserved fungal cellulosomes for biomass hydrolysis.</title>
        <authorList>
            <consortium name="DOE Joint Genome Institute"/>
            <person name="Haitjema C.H."/>
            <person name="Gilmore S.P."/>
            <person name="Henske J.K."/>
            <person name="Solomon K.V."/>
            <person name="De Groot R."/>
            <person name="Kuo A."/>
            <person name="Mondo S.J."/>
            <person name="Salamov A.A."/>
            <person name="Labutti K."/>
            <person name="Zhao Z."/>
            <person name="Chiniquy J."/>
            <person name="Barry K."/>
            <person name="Brewer H.M."/>
            <person name="Purvine S.O."/>
            <person name="Wright A.T."/>
            <person name="Boxma B."/>
            <person name="Van Alen T."/>
            <person name="Hackstein J.H."/>
            <person name="Baker S.E."/>
            <person name="Grigoriev I.V."/>
            <person name="O'Malley M.A."/>
        </authorList>
    </citation>
    <scope>NUCLEOTIDE SEQUENCE [LARGE SCALE GENOMIC DNA]</scope>
    <source>
        <strain evidence="6">finn</strain>
    </source>
</reference>
<feature type="disulfide bond" evidence="2">
    <location>
        <begin position="36"/>
        <end position="48"/>
    </location>
</feature>
<dbReference type="Pfam" id="PF00187">
    <property type="entry name" value="Chitin_bind_1"/>
    <property type="match status" value="1"/>
</dbReference>
<dbReference type="AlphaFoldDB" id="A0A1Y1UU16"/>
<evidence type="ECO:0000259" key="4">
    <source>
        <dbReference type="PROSITE" id="PS50941"/>
    </source>
</evidence>
<dbReference type="EMBL" id="MCFH01000085">
    <property type="protein sequence ID" value="ORX41509.1"/>
    <property type="molecule type" value="Genomic_DNA"/>
</dbReference>
<feature type="signal peptide" evidence="3">
    <location>
        <begin position="1"/>
        <end position="19"/>
    </location>
</feature>
<dbReference type="SUPFAM" id="SSF51445">
    <property type="entry name" value="(Trans)glycosidases"/>
    <property type="match status" value="1"/>
</dbReference>
<dbReference type="SUPFAM" id="SSF57016">
    <property type="entry name" value="Plant lectins/antimicrobial peptides"/>
    <property type="match status" value="1"/>
</dbReference>
<gene>
    <name evidence="5" type="ORF">BCR36DRAFT_364135</name>
</gene>
<dbReference type="InterPro" id="IPR018371">
    <property type="entry name" value="Chitin-binding_1_CS"/>
</dbReference>
<proteinExistence type="predicted"/>
<reference evidence="5 6" key="2">
    <citation type="submission" date="2016-08" db="EMBL/GenBank/DDBJ databases">
        <title>Pervasive Adenine N6-methylation of Active Genes in Fungi.</title>
        <authorList>
            <consortium name="DOE Joint Genome Institute"/>
            <person name="Mondo S.J."/>
            <person name="Dannebaum R.O."/>
            <person name="Kuo R.C."/>
            <person name="Labutti K."/>
            <person name="Haridas S."/>
            <person name="Kuo A."/>
            <person name="Salamov A."/>
            <person name="Ahrendt S.R."/>
            <person name="Lipzen A."/>
            <person name="Sullivan W."/>
            <person name="Andreopoulos W.B."/>
            <person name="Clum A."/>
            <person name="Lindquist E."/>
            <person name="Daum C."/>
            <person name="Ramamoorthy G.K."/>
            <person name="Gryganskyi A."/>
            <person name="Culley D."/>
            <person name="Magnuson J.K."/>
            <person name="James T.Y."/>
            <person name="O'Malley M.A."/>
            <person name="Stajich J.E."/>
            <person name="Spatafora J.W."/>
            <person name="Visel A."/>
            <person name="Grigoriev I.V."/>
        </authorList>
    </citation>
    <scope>NUCLEOTIDE SEQUENCE [LARGE SCALE GENOMIC DNA]</scope>
    <source>
        <strain evidence="6">finn</strain>
    </source>
</reference>